<accession>A0A286FBX7</accession>
<evidence type="ECO:0000256" key="1">
    <source>
        <dbReference type="SAM" id="Phobius"/>
    </source>
</evidence>
<dbReference type="AlphaFoldDB" id="A0A286FBX7"/>
<keyword evidence="1" id="KW-0812">Transmembrane</keyword>
<sequence length="38" mass="3946">MAIPSPKKPGSLVRTVVVGLLILFLIALAVGTLTVLFP</sequence>
<proteinExistence type="predicted"/>
<evidence type="ECO:0000313" key="3">
    <source>
        <dbReference type="Proteomes" id="UP000219452"/>
    </source>
</evidence>
<feature type="transmembrane region" description="Helical" evidence="1">
    <location>
        <begin position="12"/>
        <end position="37"/>
    </location>
</feature>
<name>A0A286FBX7_9BACT</name>
<evidence type="ECO:0000313" key="2">
    <source>
        <dbReference type="EMBL" id="SOD80737.1"/>
    </source>
</evidence>
<keyword evidence="1" id="KW-0472">Membrane</keyword>
<reference evidence="3" key="1">
    <citation type="submission" date="2017-09" db="EMBL/GenBank/DDBJ databases">
        <authorList>
            <person name="Varghese N."/>
            <person name="Submissions S."/>
        </authorList>
    </citation>
    <scope>NUCLEOTIDE SEQUENCE [LARGE SCALE GENOMIC DNA]</scope>
    <source>
        <strain evidence="3">DSM 29961</strain>
    </source>
</reference>
<keyword evidence="1" id="KW-1133">Transmembrane helix</keyword>
<protein>
    <submittedName>
        <fullName evidence="2">Uncharacterized protein</fullName>
    </submittedName>
</protein>
<keyword evidence="3" id="KW-1185">Reference proteome</keyword>
<dbReference type="Proteomes" id="UP000219452">
    <property type="component" value="Unassembled WGS sequence"/>
</dbReference>
<gene>
    <name evidence="2" type="ORF">SAMN06269250_1550</name>
</gene>
<dbReference type="EMBL" id="OCNH01000001">
    <property type="protein sequence ID" value="SOD80737.1"/>
    <property type="molecule type" value="Genomic_DNA"/>
</dbReference>
<organism evidence="2 3">
    <name type="scientific">Spirosoma fluviale</name>
    <dbReference type="NCBI Taxonomy" id="1597977"/>
    <lineage>
        <taxon>Bacteria</taxon>
        <taxon>Pseudomonadati</taxon>
        <taxon>Bacteroidota</taxon>
        <taxon>Cytophagia</taxon>
        <taxon>Cytophagales</taxon>
        <taxon>Cytophagaceae</taxon>
        <taxon>Spirosoma</taxon>
    </lineage>
</organism>